<reference evidence="1" key="1">
    <citation type="submission" date="2023-04" db="EMBL/GenBank/DDBJ databases">
        <title>Aspergillus oryzae var. brunneus NBRC 4377.</title>
        <authorList>
            <person name="Ichikawa N."/>
            <person name="Sato H."/>
            <person name="Tonouchi N."/>
        </authorList>
    </citation>
    <scope>NUCLEOTIDE SEQUENCE</scope>
    <source>
        <strain evidence="1">NBRC 4377</strain>
    </source>
</reference>
<accession>A0ABQ6LKF2</accession>
<name>A0ABQ6LKF2_ASPOZ</name>
<keyword evidence="2" id="KW-1185">Reference proteome</keyword>
<dbReference type="EMBL" id="BSYB01000144">
    <property type="protein sequence ID" value="GMG55482.1"/>
    <property type="molecule type" value="Genomic_DNA"/>
</dbReference>
<organism evidence="1 2">
    <name type="scientific">Aspergillus oryzae var. brunneus</name>
    <dbReference type="NCBI Taxonomy" id="332754"/>
    <lineage>
        <taxon>Eukaryota</taxon>
        <taxon>Fungi</taxon>
        <taxon>Dikarya</taxon>
        <taxon>Ascomycota</taxon>
        <taxon>Pezizomycotina</taxon>
        <taxon>Eurotiomycetes</taxon>
        <taxon>Eurotiomycetidae</taxon>
        <taxon>Eurotiales</taxon>
        <taxon>Aspergillaceae</taxon>
        <taxon>Aspergillus</taxon>
        <taxon>Aspergillus subgen. Circumdati</taxon>
    </lineage>
</organism>
<protein>
    <submittedName>
        <fullName evidence="1">Unnamed protein product</fullName>
    </submittedName>
</protein>
<evidence type="ECO:0000313" key="1">
    <source>
        <dbReference type="EMBL" id="GMG55482.1"/>
    </source>
</evidence>
<gene>
    <name evidence="1" type="ORF">Aory05_001362600</name>
</gene>
<dbReference type="Proteomes" id="UP001165189">
    <property type="component" value="Unassembled WGS sequence"/>
</dbReference>
<comment type="caution">
    <text evidence="1">The sequence shown here is derived from an EMBL/GenBank/DDBJ whole genome shotgun (WGS) entry which is preliminary data.</text>
</comment>
<proteinExistence type="predicted"/>
<sequence>MDLSGEIPVGRKVPSNKEVGWQSQAVNGFKRWIKEKAEDMDVKSNSGRRFLRASLEVGQTKEGKLDEKKENMARSISETLLQGIIAFHCPQI</sequence>
<evidence type="ECO:0000313" key="2">
    <source>
        <dbReference type="Proteomes" id="UP001165189"/>
    </source>
</evidence>